<name>A0ABN9LE17_9NEOB</name>
<evidence type="ECO:0000256" key="1">
    <source>
        <dbReference type="ARBA" id="ARBA00022737"/>
    </source>
</evidence>
<dbReference type="EMBL" id="CAUEEQ010016049">
    <property type="protein sequence ID" value="CAJ0939898.1"/>
    <property type="molecule type" value="Genomic_DNA"/>
</dbReference>
<accession>A0ABN9LE17</accession>
<proteinExistence type="predicted"/>
<dbReference type="Gene3D" id="3.30.420.10">
    <property type="entry name" value="Ribonuclease H-like superfamily/Ribonuclease H"/>
    <property type="match status" value="1"/>
</dbReference>
<evidence type="ECO:0000313" key="3">
    <source>
        <dbReference type="Proteomes" id="UP001176940"/>
    </source>
</evidence>
<keyword evidence="1" id="KW-0677">Repeat</keyword>
<keyword evidence="3" id="KW-1185">Reference proteome</keyword>
<dbReference type="Proteomes" id="UP001176940">
    <property type="component" value="Unassembled WGS sequence"/>
</dbReference>
<organism evidence="2 3">
    <name type="scientific">Ranitomeya imitator</name>
    <name type="common">mimic poison frog</name>
    <dbReference type="NCBI Taxonomy" id="111125"/>
    <lineage>
        <taxon>Eukaryota</taxon>
        <taxon>Metazoa</taxon>
        <taxon>Chordata</taxon>
        <taxon>Craniata</taxon>
        <taxon>Vertebrata</taxon>
        <taxon>Euteleostomi</taxon>
        <taxon>Amphibia</taxon>
        <taxon>Batrachia</taxon>
        <taxon>Anura</taxon>
        <taxon>Neobatrachia</taxon>
        <taxon>Hyloidea</taxon>
        <taxon>Dendrobatidae</taxon>
        <taxon>Dendrobatinae</taxon>
        <taxon>Ranitomeya</taxon>
    </lineage>
</organism>
<dbReference type="InterPro" id="IPR037626">
    <property type="entry name" value="NUP37"/>
</dbReference>
<dbReference type="PANTHER" id="PTHR22806">
    <property type="entry name" value="NUCLEOPORIN NUP37 P37 -RELATED"/>
    <property type="match status" value="1"/>
</dbReference>
<dbReference type="PANTHER" id="PTHR22806:SF0">
    <property type="entry name" value="NUCLEOPORIN NUP37"/>
    <property type="match status" value="1"/>
</dbReference>
<dbReference type="InterPro" id="IPR036322">
    <property type="entry name" value="WD40_repeat_dom_sf"/>
</dbReference>
<dbReference type="SUPFAM" id="SSF50978">
    <property type="entry name" value="WD40 repeat-like"/>
    <property type="match status" value="1"/>
</dbReference>
<comment type="caution">
    <text evidence="2">The sequence shown here is derived from an EMBL/GenBank/DDBJ whole genome shotgun (WGS) entry which is preliminary data.</text>
</comment>
<protein>
    <submittedName>
        <fullName evidence="2">Uncharacterized protein</fullName>
    </submittedName>
</protein>
<sequence length="216" mass="24683">MDWPTCSPDLNAIECIWDIMSRSIHQCHVAHQTLQELTDALIQVCEEIPQENIRRLIRMYIGVDTMHLSMLMVAEKTGIIRIYDLSRHQAILSLESLQTPLMSADWCLQNTFRVGAVAANDWIFWEMPHSSCPQATKPVHSDRARCFKWSKCNENIFATTGCPGKMNTQLLIHHLEHPLPILIGSAPVSSGLSWHRSLPLCVVGGYRKLFFWLTEM</sequence>
<dbReference type="InterPro" id="IPR036397">
    <property type="entry name" value="RNaseH_sf"/>
</dbReference>
<reference evidence="2" key="1">
    <citation type="submission" date="2023-07" db="EMBL/GenBank/DDBJ databases">
        <authorList>
            <person name="Stuckert A."/>
        </authorList>
    </citation>
    <scope>NUCLEOTIDE SEQUENCE</scope>
</reference>
<evidence type="ECO:0000313" key="2">
    <source>
        <dbReference type="EMBL" id="CAJ0939898.1"/>
    </source>
</evidence>
<gene>
    <name evidence="2" type="ORF">RIMI_LOCUS8182194</name>
</gene>